<gene>
    <name evidence="5" type="ORF">E6W39_04065</name>
</gene>
<keyword evidence="6" id="KW-1185">Reference proteome</keyword>
<dbReference type="PANTHER" id="PTHR13789">
    <property type="entry name" value="MONOOXYGENASE"/>
    <property type="match status" value="1"/>
</dbReference>
<evidence type="ECO:0000256" key="1">
    <source>
        <dbReference type="ARBA" id="ARBA00023002"/>
    </source>
</evidence>
<dbReference type="Proteomes" id="UP000319103">
    <property type="component" value="Unassembled WGS sequence"/>
</dbReference>
<organism evidence="5 6">
    <name type="scientific">Kitasatospora acidiphila</name>
    <dbReference type="NCBI Taxonomy" id="2567942"/>
    <lineage>
        <taxon>Bacteria</taxon>
        <taxon>Bacillati</taxon>
        <taxon>Actinomycetota</taxon>
        <taxon>Actinomycetes</taxon>
        <taxon>Kitasatosporales</taxon>
        <taxon>Streptomycetaceae</taxon>
        <taxon>Kitasatospora</taxon>
    </lineage>
</organism>
<dbReference type="AlphaFoldDB" id="A0A540VXS4"/>
<dbReference type="PRINTS" id="PR00420">
    <property type="entry name" value="RNGMNOXGNASE"/>
</dbReference>
<dbReference type="Pfam" id="PF01494">
    <property type="entry name" value="FAD_binding_3"/>
    <property type="match status" value="2"/>
</dbReference>
<comment type="caution">
    <text evidence="5">The sequence shown here is derived from an EMBL/GenBank/DDBJ whole genome shotgun (WGS) entry which is preliminary data.</text>
</comment>
<feature type="domain" description="FAD-binding" evidence="4">
    <location>
        <begin position="290"/>
        <end position="353"/>
    </location>
</feature>
<dbReference type="OrthoDB" id="9782160at2"/>
<evidence type="ECO:0000256" key="2">
    <source>
        <dbReference type="ARBA" id="ARBA00023033"/>
    </source>
</evidence>
<feature type="domain" description="FAD-binding" evidence="4">
    <location>
        <begin position="2"/>
        <end position="167"/>
    </location>
</feature>
<dbReference type="GO" id="GO:0071949">
    <property type="term" value="F:FAD binding"/>
    <property type="evidence" value="ECO:0007669"/>
    <property type="project" value="InterPro"/>
</dbReference>
<accession>A0A540VXS4</accession>
<dbReference type="InterPro" id="IPR002938">
    <property type="entry name" value="FAD-bd"/>
</dbReference>
<keyword evidence="1" id="KW-0560">Oxidoreductase</keyword>
<dbReference type="InterPro" id="IPR050493">
    <property type="entry name" value="FAD-dep_Monooxygenase_BioMet"/>
</dbReference>
<keyword evidence="2" id="KW-0503">Monooxygenase</keyword>
<protein>
    <submittedName>
        <fullName evidence="5">FAD-binding protein</fullName>
    </submittedName>
</protein>
<feature type="region of interest" description="Disordered" evidence="3">
    <location>
        <begin position="349"/>
        <end position="414"/>
    </location>
</feature>
<evidence type="ECO:0000313" key="6">
    <source>
        <dbReference type="Proteomes" id="UP000319103"/>
    </source>
</evidence>
<evidence type="ECO:0000313" key="5">
    <source>
        <dbReference type="EMBL" id="TQF01566.1"/>
    </source>
</evidence>
<dbReference type="SUPFAM" id="SSF51905">
    <property type="entry name" value="FAD/NAD(P)-binding domain"/>
    <property type="match status" value="1"/>
</dbReference>
<feature type="compositionally biased region" description="Basic and acidic residues" evidence="3">
    <location>
        <begin position="372"/>
        <end position="402"/>
    </location>
</feature>
<reference evidence="5 6" key="1">
    <citation type="submission" date="2019-06" db="EMBL/GenBank/DDBJ databases">
        <title>Description of Kitasatospora acidophila sp. nov. isolated from pine grove soil, and reclassification of Streptomyces novaecaesareae to Kitasatospora novaeceasareae comb. nov.</title>
        <authorList>
            <person name="Kim M.J."/>
        </authorList>
    </citation>
    <scope>NUCLEOTIDE SEQUENCE [LARGE SCALE GENOMIC DNA]</scope>
    <source>
        <strain evidence="5 6">MMS16-CNU292</strain>
    </source>
</reference>
<name>A0A540VXS4_9ACTN</name>
<dbReference type="GO" id="GO:0004497">
    <property type="term" value="F:monooxygenase activity"/>
    <property type="evidence" value="ECO:0007669"/>
    <property type="project" value="UniProtKB-KW"/>
</dbReference>
<dbReference type="InterPro" id="IPR036188">
    <property type="entry name" value="FAD/NAD-bd_sf"/>
</dbReference>
<proteinExistence type="predicted"/>
<dbReference type="EMBL" id="VIGB01000003">
    <property type="protein sequence ID" value="TQF01566.1"/>
    <property type="molecule type" value="Genomic_DNA"/>
</dbReference>
<sequence>MTRILVIGGGIAGTAAALALHKAGLDATVYEAHPDTGADIGAFLTLASNGMRALAQFDAAEPVARAGFPITSMNVVDESGTELAAMPLGEPDHPLTRYRCLRRAELGTVLRAEVRQRGIPIRHAARLRTVTETATDITAHFADGSSATGDLLIGADGLRSTVRSSLDPRPVSDRGDPHAAGPSYAGQRVFYGYSTAAPPPSAVPERITMVRGSAAAFGYLVSPSSETFWFARVAGPPVTAEEAAELTPGQWRDWLLPLLRPDRTETADIVAGTGDELMVTNALHLTPGLRWHTGRAVLLGDAAHAASPATGQGASMALEDAVVLAKALRDAPTRAAALARYELHRRPRTERNMAVSAQLTASRTPAAAAAPRDSENPAPRDSENPAPRDSERPASRVDEELLRLLTWDTPLPEA</sequence>
<dbReference type="Gene3D" id="3.50.50.60">
    <property type="entry name" value="FAD/NAD(P)-binding domain"/>
    <property type="match status" value="1"/>
</dbReference>
<evidence type="ECO:0000256" key="3">
    <source>
        <dbReference type="SAM" id="MobiDB-lite"/>
    </source>
</evidence>
<feature type="compositionally biased region" description="Low complexity" evidence="3">
    <location>
        <begin position="360"/>
        <end position="371"/>
    </location>
</feature>
<dbReference type="RefSeq" id="WP_141632296.1">
    <property type="nucleotide sequence ID" value="NZ_VIGB01000003.1"/>
</dbReference>
<dbReference type="PANTHER" id="PTHR13789:SF309">
    <property type="entry name" value="PUTATIVE (AFU_ORTHOLOGUE AFUA_6G14510)-RELATED"/>
    <property type="match status" value="1"/>
</dbReference>
<evidence type="ECO:0000259" key="4">
    <source>
        <dbReference type="Pfam" id="PF01494"/>
    </source>
</evidence>